<keyword evidence="2" id="KW-1185">Reference proteome</keyword>
<reference evidence="1" key="1">
    <citation type="submission" date="2023-07" db="EMBL/GenBank/DDBJ databases">
        <title>Black Yeasts Isolated from many extreme environments.</title>
        <authorList>
            <person name="Coleine C."/>
            <person name="Stajich J.E."/>
            <person name="Selbmann L."/>
        </authorList>
    </citation>
    <scope>NUCLEOTIDE SEQUENCE</scope>
    <source>
        <strain evidence="1">CCFEE 5714</strain>
    </source>
</reference>
<proteinExistence type="predicted"/>
<sequence>MNFAQFVAPVPCIHSFAQLRRRSPSLKDSRAVTHASDMHSFITLTLATAFTLTAAVPHARKHYQLHPDRRNADIEPRVVKLAPIAGRKVQTFNLSPIGQCGGDSGYGCGPGLCCSQYGYCGSTAEYCGDGGSHNSTAPAWGPPAYSPPSGPPAHSPPASPPQSYAPAPSSAAPAPSSAAPAPSSAAPAPSSAAPAPSSAAPAPSSYPSSSPGGSGSGFSGYKMYSGSGSPSQGWPDLNQWMDFESAWTASLPNMKASCAQWGVPDNSEQEISQIKSAIQRTAAASGMDDRFILAVMMQESNGCVRVHTTNNGVVNPGLFQSHNGGGSCNNGNVMNPCPKQQIDLMVQDGVMGTSAGDGLKQTFQQCPSTGAQAYFQAAVIYNSGNLPQNLDDNTATPCYASDVANRLMGWTSGPSSCTL</sequence>
<accession>A0ACC3NRB9</accession>
<dbReference type="EMBL" id="JAUTXU010000018">
    <property type="protein sequence ID" value="KAK3721290.1"/>
    <property type="molecule type" value="Genomic_DNA"/>
</dbReference>
<name>A0ACC3NRB9_9PEZI</name>
<gene>
    <name evidence="1" type="ORF">LTR37_003165</name>
</gene>
<dbReference type="Proteomes" id="UP001281147">
    <property type="component" value="Unassembled WGS sequence"/>
</dbReference>
<evidence type="ECO:0000313" key="1">
    <source>
        <dbReference type="EMBL" id="KAK3721290.1"/>
    </source>
</evidence>
<organism evidence="1 2">
    <name type="scientific">Vermiconidia calcicola</name>
    <dbReference type="NCBI Taxonomy" id="1690605"/>
    <lineage>
        <taxon>Eukaryota</taxon>
        <taxon>Fungi</taxon>
        <taxon>Dikarya</taxon>
        <taxon>Ascomycota</taxon>
        <taxon>Pezizomycotina</taxon>
        <taxon>Dothideomycetes</taxon>
        <taxon>Dothideomycetidae</taxon>
        <taxon>Mycosphaerellales</taxon>
        <taxon>Extremaceae</taxon>
        <taxon>Vermiconidia</taxon>
    </lineage>
</organism>
<evidence type="ECO:0000313" key="2">
    <source>
        <dbReference type="Proteomes" id="UP001281147"/>
    </source>
</evidence>
<comment type="caution">
    <text evidence="1">The sequence shown here is derived from an EMBL/GenBank/DDBJ whole genome shotgun (WGS) entry which is preliminary data.</text>
</comment>
<protein>
    <submittedName>
        <fullName evidence="1">Uncharacterized protein</fullName>
    </submittedName>
</protein>